<protein>
    <submittedName>
        <fullName evidence="2">Uncharacterized protein</fullName>
    </submittedName>
</protein>
<organism evidence="2 3">
    <name type="scientific">Dryococelus australis</name>
    <dbReference type="NCBI Taxonomy" id="614101"/>
    <lineage>
        <taxon>Eukaryota</taxon>
        <taxon>Metazoa</taxon>
        <taxon>Ecdysozoa</taxon>
        <taxon>Arthropoda</taxon>
        <taxon>Hexapoda</taxon>
        <taxon>Insecta</taxon>
        <taxon>Pterygota</taxon>
        <taxon>Neoptera</taxon>
        <taxon>Polyneoptera</taxon>
        <taxon>Phasmatodea</taxon>
        <taxon>Verophasmatodea</taxon>
        <taxon>Anareolatae</taxon>
        <taxon>Phasmatidae</taxon>
        <taxon>Eurycanthinae</taxon>
        <taxon>Dryococelus</taxon>
    </lineage>
</organism>
<dbReference type="EMBL" id="JARBHB010000006">
    <property type="protein sequence ID" value="KAJ8880504.1"/>
    <property type="molecule type" value="Genomic_DNA"/>
</dbReference>
<gene>
    <name evidence="2" type="ORF">PR048_016974</name>
</gene>
<comment type="caution">
    <text evidence="2">The sequence shown here is derived from an EMBL/GenBank/DDBJ whole genome shotgun (WGS) entry which is preliminary data.</text>
</comment>
<dbReference type="Proteomes" id="UP001159363">
    <property type="component" value="Chromosome 5"/>
</dbReference>
<reference evidence="2 3" key="1">
    <citation type="submission" date="2023-02" db="EMBL/GenBank/DDBJ databases">
        <title>LHISI_Scaffold_Assembly.</title>
        <authorList>
            <person name="Stuart O.P."/>
            <person name="Cleave R."/>
            <person name="Magrath M.J.L."/>
            <person name="Mikheyev A.S."/>
        </authorList>
    </citation>
    <scope>NUCLEOTIDE SEQUENCE [LARGE SCALE GENOMIC DNA]</scope>
    <source>
        <strain evidence="2">Daus_M_001</strain>
        <tissue evidence="2">Leg muscle</tissue>
    </source>
</reference>
<evidence type="ECO:0000313" key="2">
    <source>
        <dbReference type="EMBL" id="KAJ8880504.1"/>
    </source>
</evidence>
<name>A0ABQ9H872_9NEOP</name>
<evidence type="ECO:0000256" key="1">
    <source>
        <dbReference type="SAM" id="MobiDB-lite"/>
    </source>
</evidence>
<accession>A0ABQ9H872</accession>
<proteinExistence type="predicted"/>
<evidence type="ECO:0000313" key="3">
    <source>
        <dbReference type="Proteomes" id="UP001159363"/>
    </source>
</evidence>
<feature type="compositionally biased region" description="Basic and acidic residues" evidence="1">
    <location>
        <begin position="1"/>
        <end position="14"/>
    </location>
</feature>
<keyword evidence="3" id="KW-1185">Reference proteome</keyword>
<sequence>MKGRGKRENPDKTRRTAASSSTMSTYEHPGVTQPGTEPGSPWWKCWFLAILIRRAVSLLASHQGEPGSIPGRVTPDVRMWTSCWTMQLVGGFSRGSPVCPALSFRRSSILSSITLICSQDLAVTCPHTLPAFGGDTPMNSSGCEKVGCVLAADQWVHIYSCGSVCSVFIPVLKRKRGATLELSLKRAINWIIDYPHPTHALGFKLGEQAGRSVCTITAVFQKDFNQLCLAGPTAPRNNRLWGAKISSRYPTAVEFIIMPPNTVISPPPYRSFPTMFEGRHRVPCPFHMRIFKNHIEDRIWTPLHREHWLTVKDCGHVDGYTLEVFVCEHASGTHTAGLRQEASLSEFASIQLPVDALRSDVGYCAVLLLYRLDTVPDAKNYYHIRETTERCTVSHGPYQLETAQLPFILSSSPTAVTVAERLACSPPTKSIRVQSPAGSLRNRAGRCRWSAGFLYDLPFPPLVHSGAAPYSPQSLPTALKTSMLRAVQISSLHFFVKAAAGVRRCIFLSAFVVDVTCTDSAYLTAMLCAGARPTLQSAPTLCLQRDSLLCPIHTNASQAEKAKRIQPTAVHQVNTYGFVVPCPDINSESHSLAIQIHATTRPGMDSIADAVGSPKAEGPRQLLDGVFQIPILWHGGIGPSNSELPLRHLARLSVQFVAHYPAEHIACNPGHKWEQMRRRVSSMYSWAVNVPRNTTREDRVSLDSAAFGMGPPHPGADIPSCSGLTTANGATAVTMAAHVIGIGIADSPSRDVGEWFAGTQEPQHWTVSYLVVMESLRTWCMIRQSSILVIKVVRPEPILRVCDFVSTALNSSAQYARNDPRGGPYGWRYEHHTVFSKIESSLEVRLFRKATSLASSPVFFTILYACLVSLSVLAASLPGVGAAVAGWLACSPRTKAYRVQSPTGLPDFRNWKSYRTMPLVGVFSRGSPIPPALSFGAAPYSPRFTPMGSQDHANSRPNLFTNPLPGVRSNADATTLAHVHTSPYAFYVHNVVVVAGFLRGAPF</sequence>
<feature type="compositionally biased region" description="Low complexity" evidence="1">
    <location>
        <begin position="16"/>
        <end position="25"/>
    </location>
</feature>
<feature type="region of interest" description="Disordered" evidence="1">
    <location>
        <begin position="1"/>
        <end position="38"/>
    </location>
</feature>